<proteinExistence type="predicted"/>
<dbReference type="InterPro" id="IPR027417">
    <property type="entry name" value="P-loop_NTPase"/>
</dbReference>
<organism evidence="2 3">
    <name type="scientific">Lutibaculum baratangense AMV1</name>
    <dbReference type="NCBI Taxonomy" id="631454"/>
    <lineage>
        <taxon>Bacteria</taxon>
        <taxon>Pseudomonadati</taxon>
        <taxon>Pseudomonadota</taxon>
        <taxon>Alphaproteobacteria</taxon>
        <taxon>Hyphomicrobiales</taxon>
        <taxon>Tepidamorphaceae</taxon>
        <taxon>Lutibaculum</taxon>
    </lineage>
</organism>
<dbReference type="Proteomes" id="UP000017819">
    <property type="component" value="Unassembled WGS sequence"/>
</dbReference>
<dbReference type="PATRIC" id="fig|631454.5.peg.872"/>
<dbReference type="AlphaFoldDB" id="V4RTI0"/>
<accession>V4RTI0</accession>
<dbReference type="eggNOG" id="ENOG5032U7A">
    <property type="taxonomic scope" value="Bacteria"/>
</dbReference>
<dbReference type="Gene3D" id="1.25.40.10">
    <property type="entry name" value="Tetratricopeptide repeat domain"/>
    <property type="match status" value="1"/>
</dbReference>
<evidence type="ECO:0000256" key="1">
    <source>
        <dbReference type="SAM" id="MobiDB-lite"/>
    </source>
</evidence>
<protein>
    <submittedName>
        <fullName evidence="2">Uncharacterized protein</fullName>
    </submittedName>
</protein>
<dbReference type="RefSeq" id="WP_023431031.1">
    <property type="nucleotide sequence ID" value="NZ_AWXZ01000015.1"/>
</dbReference>
<feature type="region of interest" description="Disordered" evidence="1">
    <location>
        <begin position="397"/>
        <end position="426"/>
    </location>
</feature>
<gene>
    <name evidence="2" type="ORF">N177_0885</name>
</gene>
<dbReference type="OrthoDB" id="8447154at2"/>
<evidence type="ECO:0000313" key="2">
    <source>
        <dbReference type="EMBL" id="ESR26385.1"/>
    </source>
</evidence>
<keyword evidence="3" id="KW-1185">Reference proteome</keyword>
<comment type="caution">
    <text evidence="2">The sequence shown here is derived from an EMBL/GenBank/DDBJ whole genome shotgun (WGS) entry which is preliminary data.</text>
</comment>
<dbReference type="InterPro" id="IPR011990">
    <property type="entry name" value="TPR-like_helical_dom_sf"/>
</dbReference>
<dbReference type="SUPFAM" id="SSF52540">
    <property type="entry name" value="P-loop containing nucleoside triphosphate hydrolases"/>
    <property type="match status" value="1"/>
</dbReference>
<name>V4RTI0_9HYPH</name>
<dbReference type="EMBL" id="AWXZ01000015">
    <property type="protein sequence ID" value="ESR26385.1"/>
    <property type="molecule type" value="Genomic_DNA"/>
</dbReference>
<reference evidence="2 3" key="1">
    <citation type="journal article" date="2014" name="Genome Announc.">
        <title>Draft Genome Sequence of Lutibaculum baratangense Strain AMV1T, Isolated from a Mud Volcano in Andamans, India.</title>
        <authorList>
            <person name="Singh A."/>
            <person name="Sreenivas A."/>
            <person name="Sathyanarayana Reddy G."/>
            <person name="Pinnaka A.K."/>
            <person name="Shivaji S."/>
        </authorList>
    </citation>
    <scope>NUCLEOTIDE SEQUENCE [LARGE SCALE GENOMIC DNA]</scope>
    <source>
        <strain evidence="2 3">AMV1</strain>
    </source>
</reference>
<sequence>MARTLYLHIGHGKTGSSYIQASLAKSRRSLEEAGIWYPSPPDADKAASGGISSGNGRMLVGNEIPADRAPADCEAILFSSERLFKHLLDADNRQAVRDWATAAGAGSIEVLLFIRDPIEQLASSYQQAVKRHGTTISLDEFSAKQQMPKDVRDLLAGLRAMSNVRVTVRNYSRVRGSLLPVTAAWLGIDRSLLELPPREQVNRSLTAGELALQRVLNGRVGPSSKILSDPLCELTPDIAADDMRPSMAAQESFWRRLEPFINEVNAQLEAEHHYRADLGPARERPGAPDYLFTDAQIEVIGRSFGDTIEKLRSMLQRQRALTHLAIGDKQANAGHPDRASESFRKALQFDSGNVDATISLAMALLQLNGAVAQPARLAAKAEALAPNHPRLARLKAKLSQARRAGSPARDRKLNAAAAGPNLVEES</sequence>
<dbReference type="STRING" id="631454.N177_0885"/>
<evidence type="ECO:0000313" key="3">
    <source>
        <dbReference type="Proteomes" id="UP000017819"/>
    </source>
</evidence>
<dbReference type="SUPFAM" id="SSF48452">
    <property type="entry name" value="TPR-like"/>
    <property type="match status" value="1"/>
</dbReference>